<evidence type="ECO:0000313" key="3">
    <source>
        <dbReference type="Proteomes" id="UP000321379"/>
    </source>
</evidence>
<feature type="domain" description="(S)-ureidoglycine aminohydrolase cupin" evidence="1">
    <location>
        <begin position="46"/>
        <end position="115"/>
    </location>
</feature>
<reference evidence="2 3" key="1">
    <citation type="submission" date="2019-08" db="EMBL/GenBank/DDBJ databases">
        <title>Bacterial whole genome sequence for Glaciihabitans sp. CHu50b-6-2.</title>
        <authorList>
            <person name="Jin L."/>
        </authorList>
    </citation>
    <scope>NUCLEOTIDE SEQUENCE [LARGE SCALE GENOMIC DNA]</scope>
    <source>
        <strain evidence="2 3">CHu50b-6-2</strain>
    </source>
</reference>
<gene>
    <name evidence="2" type="ORF">FVP33_18385</name>
</gene>
<proteinExistence type="predicted"/>
<name>A0A5C8UIH3_9MICO</name>
<dbReference type="PANTHER" id="PTHR40943">
    <property type="entry name" value="CYTOPLASMIC PROTEIN-RELATED"/>
    <property type="match status" value="1"/>
</dbReference>
<keyword evidence="3" id="KW-1185">Reference proteome</keyword>
<dbReference type="EMBL" id="VRMG01000016">
    <property type="protein sequence ID" value="TXN28113.1"/>
    <property type="molecule type" value="Genomic_DNA"/>
</dbReference>
<accession>A0A5C8UIH3</accession>
<evidence type="ECO:0000313" key="2">
    <source>
        <dbReference type="EMBL" id="TXN28113.1"/>
    </source>
</evidence>
<protein>
    <submittedName>
        <fullName evidence="2">Cupin domain-containing protein</fullName>
    </submittedName>
</protein>
<dbReference type="InterPro" id="IPR008579">
    <property type="entry name" value="UGlyAH_Cupin_dom"/>
</dbReference>
<dbReference type="AlphaFoldDB" id="A0A5C8UIH3"/>
<dbReference type="Gene3D" id="2.60.120.10">
    <property type="entry name" value="Jelly Rolls"/>
    <property type="match status" value="1"/>
</dbReference>
<comment type="caution">
    <text evidence="2">The sequence shown here is derived from an EMBL/GenBank/DDBJ whole genome shotgun (WGS) entry which is preliminary data.</text>
</comment>
<sequence>MLDAGSAVAAVDLDLELEAVAGEQVVAGEPMTGSAVLCTRGAGDIGAEEIGVWEMTPGSMRDVESDEVFVVIAGRATVRFDHDGTVLQLGPGTVGRLAAGQRTVWTVTETIRKVYIA</sequence>
<evidence type="ECO:0000259" key="1">
    <source>
        <dbReference type="Pfam" id="PF05899"/>
    </source>
</evidence>
<dbReference type="SUPFAM" id="SSF51182">
    <property type="entry name" value="RmlC-like cupins"/>
    <property type="match status" value="1"/>
</dbReference>
<dbReference type="RefSeq" id="WP_147785154.1">
    <property type="nucleotide sequence ID" value="NZ_VRMG01000016.1"/>
</dbReference>
<dbReference type="Pfam" id="PF05899">
    <property type="entry name" value="Cupin_3"/>
    <property type="match status" value="1"/>
</dbReference>
<dbReference type="Proteomes" id="UP000321379">
    <property type="component" value="Unassembled WGS sequence"/>
</dbReference>
<organism evidence="2 3">
    <name type="scientific">Lacisediminihabitans profunda</name>
    <dbReference type="NCBI Taxonomy" id="2594790"/>
    <lineage>
        <taxon>Bacteria</taxon>
        <taxon>Bacillati</taxon>
        <taxon>Actinomycetota</taxon>
        <taxon>Actinomycetes</taxon>
        <taxon>Micrococcales</taxon>
        <taxon>Microbacteriaceae</taxon>
        <taxon>Lacisediminihabitans</taxon>
    </lineage>
</organism>
<dbReference type="InterPro" id="IPR011051">
    <property type="entry name" value="RmlC_Cupin_sf"/>
</dbReference>
<dbReference type="PANTHER" id="PTHR40943:SF1">
    <property type="entry name" value="CYTOPLASMIC PROTEIN"/>
    <property type="match status" value="1"/>
</dbReference>
<dbReference type="InterPro" id="IPR014710">
    <property type="entry name" value="RmlC-like_jellyroll"/>
</dbReference>